<organism evidence="1 2">
    <name type="scientific">Thlaspi arvense</name>
    <name type="common">Field penny-cress</name>
    <dbReference type="NCBI Taxonomy" id="13288"/>
    <lineage>
        <taxon>Eukaryota</taxon>
        <taxon>Viridiplantae</taxon>
        <taxon>Streptophyta</taxon>
        <taxon>Embryophyta</taxon>
        <taxon>Tracheophyta</taxon>
        <taxon>Spermatophyta</taxon>
        <taxon>Magnoliopsida</taxon>
        <taxon>eudicotyledons</taxon>
        <taxon>Gunneridae</taxon>
        <taxon>Pentapetalae</taxon>
        <taxon>rosids</taxon>
        <taxon>malvids</taxon>
        <taxon>Brassicales</taxon>
        <taxon>Brassicaceae</taxon>
        <taxon>Thlaspideae</taxon>
        <taxon>Thlaspi</taxon>
    </lineage>
</organism>
<dbReference type="SUPFAM" id="SSF48576">
    <property type="entry name" value="Terpenoid synthases"/>
    <property type="match status" value="1"/>
</dbReference>
<keyword evidence="2" id="KW-1185">Reference proteome</keyword>
<evidence type="ECO:0000313" key="2">
    <source>
        <dbReference type="Proteomes" id="UP000836841"/>
    </source>
</evidence>
<dbReference type="AlphaFoldDB" id="A0AAU9R8M1"/>
<reference evidence="1 2" key="1">
    <citation type="submission" date="2022-03" db="EMBL/GenBank/DDBJ databases">
        <authorList>
            <person name="Nunn A."/>
            <person name="Chopra R."/>
            <person name="Nunn A."/>
            <person name="Contreras Garrido A."/>
        </authorList>
    </citation>
    <scope>NUCLEOTIDE SEQUENCE [LARGE SCALE GENOMIC DNA]</scope>
</reference>
<protein>
    <submittedName>
        <fullName evidence="1">Uncharacterized protein</fullName>
    </submittedName>
</protein>
<accession>A0AAU9R8M1</accession>
<dbReference type="Proteomes" id="UP000836841">
    <property type="component" value="Chromosome 1"/>
</dbReference>
<evidence type="ECO:0000313" key="1">
    <source>
        <dbReference type="EMBL" id="CAH2036178.1"/>
    </source>
</evidence>
<proteinExistence type="predicted"/>
<dbReference type="EMBL" id="OU466857">
    <property type="protein sequence ID" value="CAH2036178.1"/>
    <property type="molecule type" value="Genomic_DNA"/>
</dbReference>
<name>A0AAU9R8M1_THLAR</name>
<dbReference type="InterPro" id="IPR008949">
    <property type="entry name" value="Isoprenoid_synthase_dom_sf"/>
</dbReference>
<sequence>MTEYKIANLQLVNVPTEIAVFLTLEGTLMATENISKKKAYDWLRSRDELARLRMCDNSINCYKKQYRVTKEETFRKLHQMVASVDEMMNEEF</sequence>
<gene>
    <name evidence="1" type="ORF">TAV2_LOCUS3595</name>
</gene>